<protein>
    <submittedName>
        <fullName evidence="3">CSON008008 protein</fullName>
    </submittedName>
</protein>
<organism evidence="3">
    <name type="scientific">Culicoides sonorensis</name>
    <name type="common">Biting midge</name>
    <dbReference type="NCBI Taxonomy" id="179676"/>
    <lineage>
        <taxon>Eukaryota</taxon>
        <taxon>Metazoa</taxon>
        <taxon>Ecdysozoa</taxon>
        <taxon>Arthropoda</taxon>
        <taxon>Hexapoda</taxon>
        <taxon>Insecta</taxon>
        <taxon>Pterygota</taxon>
        <taxon>Neoptera</taxon>
        <taxon>Endopterygota</taxon>
        <taxon>Diptera</taxon>
        <taxon>Nematocera</taxon>
        <taxon>Chironomoidea</taxon>
        <taxon>Ceratopogonidae</taxon>
        <taxon>Ceratopogoninae</taxon>
        <taxon>Culicoides</taxon>
        <taxon>Monoculicoides</taxon>
    </lineage>
</organism>
<reference evidence="3" key="2">
    <citation type="submission" date="2018-07" db="EMBL/GenBank/DDBJ databases">
        <authorList>
            <person name="Quirk P.G."/>
            <person name="Krulwich T.A."/>
        </authorList>
    </citation>
    <scope>NUCLEOTIDE SEQUENCE</scope>
</reference>
<name>A0A336LYX2_CULSO</name>
<feature type="compositionally biased region" description="Basic and acidic residues" evidence="1">
    <location>
        <begin position="384"/>
        <end position="402"/>
    </location>
</feature>
<dbReference type="EMBL" id="UFQT01000301">
    <property type="protein sequence ID" value="SSX23000.1"/>
    <property type="molecule type" value="Genomic_DNA"/>
</dbReference>
<evidence type="ECO:0000313" key="2">
    <source>
        <dbReference type="EMBL" id="SSX02626.1"/>
    </source>
</evidence>
<evidence type="ECO:0000313" key="3">
    <source>
        <dbReference type="EMBL" id="SSX23000.1"/>
    </source>
</evidence>
<proteinExistence type="predicted"/>
<sequence length="416" mass="47376">MLSYHKGLVFAEKRFKISLKKEKLYAICWEDFYWNCIEEKFCFDEDIAKYNPEEDENYIKKDLANGYINGGLTGQTDVREVRRVSENGEIENNNSSPICIQPKLTQAEFYREIQTTVPILAPEVLAAFANSQIFNEHVSSKLTSPISSPPAGVHQSTINAEMRSRTDSNAEDLLKRLEDKPKPVQIDLRRASESPVTLRHKIPEIVEEKHNSDDKLSSVDGAVSSNQSKEYLTPETYGSMKIVNKNLQLEAPYFSFRPASENDIFAITQPANSNATNRISQTPEVPSVSFNALPKNYLDTPSIGEYRESKSLYEIQTAGIHQQADVEKLSMPRYYSKSHLFAKNSNSSSESMKDADYRTPKRIEKSRRLKNIRMQLPPLMIGVDKSKEGLPDLVKSSRERSTSEEQLLKLKYIKTK</sequence>
<gene>
    <name evidence="3" type="primary">CSON008008</name>
</gene>
<accession>A0A336LYX2</accession>
<feature type="compositionally biased region" description="Basic and acidic residues" evidence="1">
    <location>
        <begin position="351"/>
        <end position="363"/>
    </location>
</feature>
<dbReference type="VEuPathDB" id="VectorBase:CSON008008"/>
<feature type="region of interest" description="Disordered" evidence="1">
    <location>
        <begin position="383"/>
        <end position="402"/>
    </location>
</feature>
<feature type="region of interest" description="Disordered" evidence="1">
    <location>
        <begin position="343"/>
        <end position="363"/>
    </location>
</feature>
<dbReference type="AlphaFoldDB" id="A0A336LYX2"/>
<dbReference type="EMBL" id="UFQS01000301">
    <property type="protein sequence ID" value="SSX02626.1"/>
    <property type="molecule type" value="Genomic_DNA"/>
</dbReference>
<evidence type="ECO:0000256" key="1">
    <source>
        <dbReference type="SAM" id="MobiDB-lite"/>
    </source>
</evidence>
<reference evidence="2" key="1">
    <citation type="submission" date="2018-04" db="EMBL/GenBank/DDBJ databases">
        <authorList>
            <person name="Go L.Y."/>
            <person name="Mitchell J.A."/>
        </authorList>
    </citation>
    <scope>NUCLEOTIDE SEQUENCE</scope>
    <source>
        <tissue evidence="2">Whole organism</tissue>
    </source>
</reference>